<reference evidence="8 9" key="1">
    <citation type="submission" date="2022-03" db="EMBL/GenBank/DDBJ databases">
        <title>Complete genome analysis of Roseomonas KG 17.1 : a prolific producer of plant growth promoters.</title>
        <authorList>
            <person name="Saadouli I."/>
            <person name="Najjari A."/>
            <person name="Mosbah A."/>
            <person name="Ouzari H.I."/>
        </authorList>
    </citation>
    <scope>NUCLEOTIDE SEQUENCE [LARGE SCALE GENOMIC DNA]</scope>
    <source>
        <strain evidence="8 9">KG17-1</strain>
    </source>
</reference>
<keyword evidence="5" id="KW-0418">Kinase</keyword>
<dbReference type="PANTHER" id="PTHR42926:SF1">
    <property type="entry name" value="CIRCADIAN CLOCK OSCILLATOR PROTEIN KAIC 1"/>
    <property type="match status" value="1"/>
</dbReference>
<dbReference type="InterPro" id="IPR014774">
    <property type="entry name" value="KaiC-like_dom"/>
</dbReference>
<feature type="domain" description="KaiC" evidence="7">
    <location>
        <begin position="241"/>
        <end position="473"/>
    </location>
</feature>
<evidence type="ECO:0000256" key="4">
    <source>
        <dbReference type="ARBA" id="ARBA00022737"/>
    </source>
</evidence>
<keyword evidence="6" id="KW-0378">Hydrolase</keyword>
<evidence type="ECO:0000256" key="1">
    <source>
        <dbReference type="ARBA" id="ARBA00012513"/>
    </source>
</evidence>
<dbReference type="InterPro" id="IPR027417">
    <property type="entry name" value="P-loop_NTPase"/>
</dbReference>
<evidence type="ECO:0000256" key="3">
    <source>
        <dbReference type="ARBA" id="ARBA00022679"/>
    </source>
</evidence>
<evidence type="ECO:0000313" key="9">
    <source>
        <dbReference type="Proteomes" id="UP001201985"/>
    </source>
</evidence>
<keyword evidence="4" id="KW-0677">Repeat</keyword>
<dbReference type="InterPro" id="IPR030665">
    <property type="entry name" value="KaiC"/>
</dbReference>
<dbReference type="Pfam" id="PF06745">
    <property type="entry name" value="ATPase"/>
    <property type="match status" value="2"/>
</dbReference>
<dbReference type="Gene3D" id="3.40.50.300">
    <property type="entry name" value="P-loop containing nucleotide triphosphate hydrolases"/>
    <property type="match status" value="2"/>
</dbReference>
<dbReference type="Proteomes" id="UP001201985">
    <property type="component" value="Unassembled WGS sequence"/>
</dbReference>
<organism evidence="8 9">
    <name type="scientific">Teichococcus vastitatis</name>
    <dbReference type="NCBI Taxonomy" id="2307076"/>
    <lineage>
        <taxon>Bacteria</taxon>
        <taxon>Pseudomonadati</taxon>
        <taxon>Pseudomonadota</taxon>
        <taxon>Alphaproteobacteria</taxon>
        <taxon>Acetobacterales</taxon>
        <taxon>Roseomonadaceae</taxon>
        <taxon>Roseomonas</taxon>
    </lineage>
</organism>
<comment type="caution">
    <text evidence="8">The sequence shown here is derived from an EMBL/GenBank/DDBJ whole genome shotgun (WGS) entry which is preliminary data.</text>
</comment>
<dbReference type="PIRSF" id="PIRSF039117">
    <property type="entry name" value="KaiC"/>
    <property type="match status" value="1"/>
</dbReference>
<dbReference type="EMBL" id="JALBUU010000004">
    <property type="protein sequence ID" value="MCI0752688.1"/>
    <property type="molecule type" value="Genomic_DNA"/>
</dbReference>
<evidence type="ECO:0000259" key="7">
    <source>
        <dbReference type="PROSITE" id="PS51146"/>
    </source>
</evidence>
<dbReference type="PRINTS" id="PR01874">
    <property type="entry name" value="DNAREPAIRADA"/>
</dbReference>
<keyword evidence="3" id="KW-0808">Transferase</keyword>
<evidence type="ECO:0000256" key="6">
    <source>
        <dbReference type="ARBA" id="ARBA00022801"/>
    </source>
</evidence>
<dbReference type="SUPFAM" id="SSF52540">
    <property type="entry name" value="P-loop containing nucleoside triphosphate hydrolases"/>
    <property type="match status" value="2"/>
</dbReference>
<dbReference type="InterPro" id="IPR051347">
    <property type="entry name" value="Circadian_clock_KaiC-rel"/>
</dbReference>
<sequence length="480" mass="52866">MPQTLQRFTSGIEGLDQIMGGGFVADSTYIIHGHPGSGKTILGNQIAFHRASQGDTVLYVTLLAESHERLFAFLSTLNFFDPPRLGQRINYVSAFSIMDNEGLDGVIRLLRREIPRQGATLLVLDGLLNAREKAASAFDMKKFIAELQSNAVFTNCTALLLTSARFEESSPEYTMVDGIIELREEELGVRSIRRLRVRKSRGSSALSGLHQYEIRQAGLVTYPRLESVSGATYPADDPTSERTSSGIAEVDRLLGGGLPSGSTTLLIGPSGVGKTSWGLHYLTPDSPEPALHFGFYESPQRLQLKASALGRDLSGLRAQGSLWIEWRSPVERLVDAVAIDLLAIVEKRGIKRLFLDGLQALENSITTPRRFGAFLSVLFNELRARGVTTLATLEMGDLFDTTPHLSSPDTLSIADNIVLMRLVERDGRIHRVFSVVKVRDSAFDPVLHDFEITDHGIRIYNRLLGRAFTPSFSVPNDDPV</sequence>
<dbReference type="InterPro" id="IPR010624">
    <property type="entry name" value="KaiC_dom"/>
</dbReference>
<name>A0ABS9W063_9PROT</name>
<evidence type="ECO:0000313" key="8">
    <source>
        <dbReference type="EMBL" id="MCI0752688.1"/>
    </source>
</evidence>
<proteinExistence type="predicted"/>
<gene>
    <name evidence="8" type="ORF">MON41_02770</name>
</gene>
<dbReference type="RefSeq" id="WP_202910619.1">
    <property type="nucleotide sequence ID" value="NZ_JALBUU010000004.1"/>
</dbReference>
<dbReference type="PROSITE" id="PS51146">
    <property type="entry name" value="KAIC"/>
    <property type="match status" value="1"/>
</dbReference>
<protein>
    <recommendedName>
        <fullName evidence="1">non-specific serine/threonine protein kinase</fullName>
        <ecNumber evidence="1">2.7.11.1</ecNumber>
    </recommendedName>
</protein>
<evidence type="ECO:0000256" key="5">
    <source>
        <dbReference type="ARBA" id="ARBA00022777"/>
    </source>
</evidence>
<evidence type="ECO:0000256" key="2">
    <source>
        <dbReference type="ARBA" id="ARBA00022553"/>
    </source>
</evidence>
<dbReference type="EC" id="2.7.11.1" evidence="1"/>
<dbReference type="PANTHER" id="PTHR42926">
    <property type="match status" value="1"/>
</dbReference>
<keyword evidence="2" id="KW-0597">Phosphoprotein</keyword>
<accession>A0ABS9W063</accession>
<keyword evidence="9" id="KW-1185">Reference proteome</keyword>